<dbReference type="EMBL" id="KI630752">
    <property type="protein sequence ID" value="EYU33743.1"/>
    <property type="molecule type" value="Genomic_DNA"/>
</dbReference>
<keyword evidence="3" id="KW-1185">Reference proteome</keyword>
<evidence type="ECO:0000256" key="1">
    <source>
        <dbReference type="SAM" id="MobiDB-lite"/>
    </source>
</evidence>
<proteinExistence type="predicted"/>
<feature type="non-terminal residue" evidence="2">
    <location>
        <position position="21"/>
    </location>
</feature>
<evidence type="ECO:0000313" key="2">
    <source>
        <dbReference type="EMBL" id="EYU33743.1"/>
    </source>
</evidence>
<accession>A0A022R2A0</accession>
<organism evidence="2 3">
    <name type="scientific">Erythranthe guttata</name>
    <name type="common">Yellow monkey flower</name>
    <name type="synonym">Mimulus guttatus</name>
    <dbReference type="NCBI Taxonomy" id="4155"/>
    <lineage>
        <taxon>Eukaryota</taxon>
        <taxon>Viridiplantae</taxon>
        <taxon>Streptophyta</taxon>
        <taxon>Embryophyta</taxon>
        <taxon>Tracheophyta</taxon>
        <taxon>Spermatophyta</taxon>
        <taxon>Magnoliopsida</taxon>
        <taxon>eudicotyledons</taxon>
        <taxon>Gunneridae</taxon>
        <taxon>Pentapetalae</taxon>
        <taxon>asterids</taxon>
        <taxon>lamiids</taxon>
        <taxon>Lamiales</taxon>
        <taxon>Phrymaceae</taxon>
        <taxon>Erythranthe</taxon>
    </lineage>
</organism>
<protein>
    <submittedName>
        <fullName evidence="2">Uncharacterized protein</fullName>
    </submittedName>
</protein>
<name>A0A022R2A0_ERYGU</name>
<sequence>MEEAIPFKTLHSREYQGHKKK</sequence>
<dbReference type="AlphaFoldDB" id="A0A022R2A0"/>
<dbReference type="Proteomes" id="UP000030748">
    <property type="component" value="Unassembled WGS sequence"/>
</dbReference>
<evidence type="ECO:0000313" key="3">
    <source>
        <dbReference type="Proteomes" id="UP000030748"/>
    </source>
</evidence>
<gene>
    <name evidence="2" type="ORF">MIMGU_mgv1a0114401mg</name>
</gene>
<reference evidence="2 3" key="1">
    <citation type="journal article" date="2013" name="Proc. Natl. Acad. Sci. U.S.A.">
        <title>Fine-scale variation in meiotic recombination in Mimulus inferred from population shotgun sequencing.</title>
        <authorList>
            <person name="Hellsten U."/>
            <person name="Wright K.M."/>
            <person name="Jenkins J."/>
            <person name="Shu S."/>
            <person name="Yuan Y."/>
            <person name="Wessler S.R."/>
            <person name="Schmutz J."/>
            <person name="Willis J.H."/>
            <person name="Rokhsar D.S."/>
        </authorList>
    </citation>
    <scope>NUCLEOTIDE SEQUENCE [LARGE SCALE GENOMIC DNA]</scope>
    <source>
        <strain evidence="3">cv. DUN x IM62</strain>
    </source>
</reference>
<feature type="compositionally biased region" description="Basic and acidic residues" evidence="1">
    <location>
        <begin position="11"/>
        <end position="21"/>
    </location>
</feature>
<feature type="region of interest" description="Disordered" evidence="1">
    <location>
        <begin position="1"/>
        <end position="21"/>
    </location>
</feature>